<evidence type="ECO:0000256" key="2">
    <source>
        <dbReference type="ARBA" id="ARBA00010895"/>
    </source>
</evidence>
<sequence>MISLLPRSSPLRTTKPTSISSSSTTTTNNENTSSSTVSTAPLVDITPDAFQDPEIFAQAEQRWAIGSESTVFAPIVHRQGRPEIADLAAEMVKTRISNGIIQQKAKKHNTNEVQNVSSGIRNRYEKSSPNPHLHKFGQAQEEVPLWLKHKVAIKEKLQGERWNPVKKVTRHTMEEMRYLRKQFPEEWTADKLAGHFNISSEAVRRIIRTDGINVIDSVRAQEQDATREKARKANVKASLTQLAQQKHAEYLERKAKREELKMKNTKAPSGRIKLGAPKRSIQ</sequence>
<feature type="compositionally biased region" description="Low complexity" evidence="4">
    <location>
        <begin position="13"/>
        <end position="39"/>
    </location>
</feature>
<reference evidence="5" key="2">
    <citation type="journal article" date="2022" name="Microbiol. Resour. Announc.">
        <title>Whole-Genome Sequence of Entomortierella parvispora E1425, a Mucoromycotan Fungus Associated with Burkholderiaceae-Related Endosymbiotic Bacteria.</title>
        <authorList>
            <person name="Herlambang A."/>
            <person name="Guo Y."/>
            <person name="Takashima Y."/>
            <person name="Narisawa K."/>
            <person name="Ohta H."/>
            <person name="Nishizawa T."/>
        </authorList>
    </citation>
    <scope>NUCLEOTIDE SEQUENCE</scope>
    <source>
        <strain evidence="5">E1425</strain>
    </source>
</reference>
<comment type="function">
    <text evidence="1">Required for respiratory activity and maintenance and expression of the mitochondrial genome.</text>
</comment>
<reference evidence="5" key="1">
    <citation type="submission" date="2021-11" db="EMBL/GenBank/DDBJ databases">
        <authorList>
            <person name="Herlambang A."/>
            <person name="Guo Y."/>
            <person name="Takashima Y."/>
            <person name="Nishizawa T."/>
        </authorList>
    </citation>
    <scope>NUCLEOTIDE SEQUENCE</scope>
    <source>
        <strain evidence="5">E1425</strain>
    </source>
</reference>
<dbReference type="Proteomes" id="UP000827284">
    <property type="component" value="Unassembled WGS sequence"/>
</dbReference>
<dbReference type="AlphaFoldDB" id="A0A9P3H1I6"/>
<dbReference type="InterPro" id="IPR010487">
    <property type="entry name" value="NGRN/Rrg9"/>
</dbReference>
<evidence type="ECO:0000313" key="6">
    <source>
        <dbReference type="Proteomes" id="UP000827284"/>
    </source>
</evidence>
<dbReference type="GO" id="GO:0005634">
    <property type="term" value="C:nucleus"/>
    <property type="evidence" value="ECO:0007669"/>
    <property type="project" value="TreeGrafter"/>
</dbReference>
<gene>
    <name evidence="5" type="ORF">EMPS_00749</name>
</gene>
<feature type="region of interest" description="Disordered" evidence="4">
    <location>
        <begin position="1"/>
        <end position="40"/>
    </location>
</feature>
<dbReference type="PANTHER" id="PTHR13475:SF3">
    <property type="entry name" value="NEUGRIN"/>
    <property type="match status" value="1"/>
</dbReference>
<feature type="region of interest" description="Disordered" evidence="4">
    <location>
        <begin position="260"/>
        <end position="282"/>
    </location>
</feature>
<proteinExistence type="inferred from homology"/>
<evidence type="ECO:0000256" key="1">
    <source>
        <dbReference type="ARBA" id="ARBA00003548"/>
    </source>
</evidence>
<evidence type="ECO:0000256" key="3">
    <source>
        <dbReference type="ARBA" id="ARBA00013566"/>
    </source>
</evidence>
<organism evidence="5 6">
    <name type="scientific">Entomortierella parvispora</name>
    <dbReference type="NCBI Taxonomy" id="205924"/>
    <lineage>
        <taxon>Eukaryota</taxon>
        <taxon>Fungi</taxon>
        <taxon>Fungi incertae sedis</taxon>
        <taxon>Mucoromycota</taxon>
        <taxon>Mortierellomycotina</taxon>
        <taxon>Mortierellomycetes</taxon>
        <taxon>Mortierellales</taxon>
        <taxon>Mortierellaceae</taxon>
        <taxon>Entomortierella</taxon>
    </lineage>
</organism>
<dbReference type="EMBL" id="BQFW01000001">
    <property type="protein sequence ID" value="GJJ68403.1"/>
    <property type="molecule type" value="Genomic_DNA"/>
</dbReference>
<name>A0A9P3H1I6_9FUNG</name>
<dbReference type="PANTHER" id="PTHR13475">
    <property type="entry name" value="NEUGRIN"/>
    <property type="match status" value="1"/>
</dbReference>
<comment type="similarity">
    <text evidence="2">Belongs to the RRG9 family.</text>
</comment>
<accession>A0A9P3H1I6</accession>
<protein>
    <recommendedName>
        <fullName evidence="3">Required for respiratory growth protein 9, mitochondrial</fullName>
    </recommendedName>
</protein>
<comment type="caution">
    <text evidence="5">The sequence shown here is derived from an EMBL/GenBank/DDBJ whole genome shotgun (WGS) entry which is preliminary data.</text>
</comment>
<keyword evidence="6" id="KW-1185">Reference proteome</keyword>
<dbReference type="Pfam" id="PF06413">
    <property type="entry name" value="Neugrin"/>
    <property type="match status" value="1"/>
</dbReference>
<dbReference type="OrthoDB" id="5578174at2759"/>
<evidence type="ECO:0000313" key="5">
    <source>
        <dbReference type="EMBL" id="GJJ68403.1"/>
    </source>
</evidence>
<evidence type="ECO:0000256" key="4">
    <source>
        <dbReference type="SAM" id="MobiDB-lite"/>
    </source>
</evidence>